<feature type="domain" description="HTH crp-type" evidence="4">
    <location>
        <begin position="153"/>
        <end position="216"/>
    </location>
</feature>
<protein>
    <submittedName>
        <fullName evidence="5">Transcriptional regulator, Crp/Fnr family</fullName>
    </submittedName>
</protein>
<accession>A0ABN4APF5</accession>
<reference evidence="5 6" key="1">
    <citation type="submission" date="2011-07" db="EMBL/GenBank/DDBJ databases">
        <title>The complete genome of chromosome of Emticicia oligotrophica DSM 17448.</title>
        <authorList>
            <consortium name="US DOE Joint Genome Institute (JGI-PGF)"/>
            <person name="Lucas S."/>
            <person name="Han J."/>
            <person name="Lapidus A."/>
            <person name="Bruce D."/>
            <person name="Goodwin L."/>
            <person name="Pitluck S."/>
            <person name="Peters L."/>
            <person name="Kyrpides N."/>
            <person name="Mavromatis K."/>
            <person name="Ivanova N."/>
            <person name="Ovchinnikova G."/>
            <person name="Teshima H."/>
            <person name="Detter J.C."/>
            <person name="Tapia R."/>
            <person name="Han C."/>
            <person name="Land M."/>
            <person name="Hauser L."/>
            <person name="Markowitz V."/>
            <person name="Cheng J.-F."/>
            <person name="Hugenholtz P."/>
            <person name="Woyke T."/>
            <person name="Wu D."/>
            <person name="Tindall B."/>
            <person name="Pomrenke H."/>
            <person name="Brambilla E."/>
            <person name="Klenk H.-P."/>
            <person name="Eisen J.A."/>
        </authorList>
    </citation>
    <scope>NUCLEOTIDE SEQUENCE [LARGE SCALE GENOMIC DNA]</scope>
    <source>
        <strain evidence="5 6">DSM 17448</strain>
    </source>
</reference>
<dbReference type="InterPro" id="IPR036390">
    <property type="entry name" value="WH_DNA-bd_sf"/>
</dbReference>
<sequence>MFVTTMTLDLKFLREKFGTMFEVGLLQEIIEYGNYMKVEEGYILMRPGGFIRSVPILLSGSVKIVRADADGKEALLYYLGEKDSCAMSLTCCLNSRQSEISAIADSPTEFISLPVQKIEEWMSKYSSWKEFVFMTYQRRFDDLLTAIDQIAFMKLDERLINLLKKKSAQCNCNTFNVTHEELANELSTSREVISRLLKQLERLDKVKLSRNKVELV</sequence>
<evidence type="ECO:0000313" key="6">
    <source>
        <dbReference type="Proteomes" id="UP000002875"/>
    </source>
</evidence>
<dbReference type="InterPro" id="IPR018490">
    <property type="entry name" value="cNMP-bd_dom_sf"/>
</dbReference>
<dbReference type="CDD" id="cd00038">
    <property type="entry name" value="CAP_ED"/>
    <property type="match status" value="1"/>
</dbReference>
<keyword evidence="3" id="KW-0804">Transcription</keyword>
<gene>
    <name evidence="5" type="ordered locus">Emtol_3131</name>
</gene>
<organism evidence="5 6">
    <name type="scientific">Emticicia oligotrophica (strain DSM 17448 / CIP 109782 / MTCC 6937 / GPTSA100-15)</name>
    <dbReference type="NCBI Taxonomy" id="929562"/>
    <lineage>
        <taxon>Bacteria</taxon>
        <taxon>Pseudomonadati</taxon>
        <taxon>Bacteroidota</taxon>
        <taxon>Cytophagia</taxon>
        <taxon>Cytophagales</taxon>
        <taxon>Leadbetterellaceae</taxon>
        <taxon>Emticicia</taxon>
    </lineage>
</organism>
<dbReference type="EMBL" id="CP002961">
    <property type="protein sequence ID" value="AFK04264.1"/>
    <property type="molecule type" value="Genomic_DNA"/>
</dbReference>
<dbReference type="InterPro" id="IPR000595">
    <property type="entry name" value="cNMP-bd_dom"/>
</dbReference>
<evidence type="ECO:0000256" key="1">
    <source>
        <dbReference type="ARBA" id="ARBA00023015"/>
    </source>
</evidence>
<dbReference type="PROSITE" id="PS51063">
    <property type="entry name" value="HTH_CRP_2"/>
    <property type="match status" value="1"/>
</dbReference>
<dbReference type="InterPro" id="IPR050397">
    <property type="entry name" value="Env_Response_Regulators"/>
</dbReference>
<dbReference type="InterPro" id="IPR036388">
    <property type="entry name" value="WH-like_DNA-bd_sf"/>
</dbReference>
<dbReference type="SUPFAM" id="SSF51206">
    <property type="entry name" value="cAMP-binding domain-like"/>
    <property type="match status" value="1"/>
</dbReference>
<evidence type="ECO:0000256" key="2">
    <source>
        <dbReference type="ARBA" id="ARBA00023125"/>
    </source>
</evidence>
<dbReference type="Gene3D" id="2.60.120.10">
    <property type="entry name" value="Jelly Rolls"/>
    <property type="match status" value="1"/>
</dbReference>
<dbReference type="Pfam" id="PF13545">
    <property type="entry name" value="HTH_Crp_2"/>
    <property type="match status" value="1"/>
</dbReference>
<evidence type="ECO:0000313" key="5">
    <source>
        <dbReference type="EMBL" id="AFK04264.1"/>
    </source>
</evidence>
<dbReference type="Proteomes" id="UP000002875">
    <property type="component" value="Chromosome"/>
</dbReference>
<evidence type="ECO:0000256" key="3">
    <source>
        <dbReference type="ARBA" id="ARBA00023163"/>
    </source>
</evidence>
<keyword evidence="1" id="KW-0805">Transcription regulation</keyword>
<dbReference type="RefSeq" id="WP_015029958.1">
    <property type="nucleotide sequence ID" value="NC_018748.1"/>
</dbReference>
<keyword evidence="2" id="KW-0238">DNA-binding</keyword>
<dbReference type="Pfam" id="PF00027">
    <property type="entry name" value="cNMP_binding"/>
    <property type="match status" value="1"/>
</dbReference>
<proteinExistence type="predicted"/>
<keyword evidence="6" id="KW-1185">Reference proteome</keyword>
<dbReference type="InterPro" id="IPR012318">
    <property type="entry name" value="HTH_CRP"/>
</dbReference>
<dbReference type="SUPFAM" id="SSF46785">
    <property type="entry name" value="Winged helix' DNA-binding domain"/>
    <property type="match status" value="1"/>
</dbReference>
<dbReference type="InterPro" id="IPR014710">
    <property type="entry name" value="RmlC-like_jellyroll"/>
</dbReference>
<dbReference type="PANTHER" id="PTHR24567:SF26">
    <property type="entry name" value="REGULATORY PROTEIN YEIL"/>
    <property type="match status" value="1"/>
</dbReference>
<evidence type="ECO:0000259" key="4">
    <source>
        <dbReference type="PROSITE" id="PS51063"/>
    </source>
</evidence>
<name>A0ABN4APF5_EMTOG</name>
<dbReference type="Gene3D" id="1.10.10.10">
    <property type="entry name" value="Winged helix-like DNA-binding domain superfamily/Winged helix DNA-binding domain"/>
    <property type="match status" value="1"/>
</dbReference>
<dbReference type="PANTHER" id="PTHR24567">
    <property type="entry name" value="CRP FAMILY TRANSCRIPTIONAL REGULATORY PROTEIN"/>
    <property type="match status" value="1"/>
</dbReference>